<name>A0A9N9PSJ4_9HELO</name>
<dbReference type="AlphaFoldDB" id="A0A9N9PSJ4"/>
<keyword evidence="3" id="KW-1185">Reference proteome</keyword>
<feature type="transmembrane region" description="Helical" evidence="1">
    <location>
        <begin position="303"/>
        <end position="323"/>
    </location>
</feature>
<feature type="transmembrane region" description="Helical" evidence="1">
    <location>
        <begin position="99"/>
        <end position="118"/>
    </location>
</feature>
<evidence type="ECO:0000313" key="2">
    <source>
        <dbReference type="EMBL" id="CAG8953468.1"/>
    </source>
</evidence>
<keyword evidence="1" id="KW-1133">Transmembrane helix</keyword>
<dbReference type="Proteomes" id="UP000696280">
    <property type="component" value="Unassembled WGS sequence"/>
</dbReference>
<evidence type="ECO:0000313" key="3">
    <source>
        <dbReference type="Proteomes" id="UP000696280"/>
    </source>
</evidence>
<proteinExistence type="predicted"/>
<feature type="transmembrane region" description="Helical" evidence="1">
    <location>
        <begin position="179"/>
        <end position="202"/>
    </location>
</feature>
<gene>
    <name evidence="2" type="ORF">HYFRA_00010218</name>
</gene>
<accession>A0A9N9PSJ4</accession>
<feature type="transmembrane region" description="Helical" evidence="1">
    <location>
        <begin position="335"/>
        <end position="362"/>
    </location>
</feature>
<protein>
    <submittedName>
        <fullName evidence="2">Uncharacterized protein</fullName>
    </submittedName>
</protein>
<feature type="transmembrane region" description="Helical" evidence="1">
    <location>
        <begin position="214"/>
        <end position="234"/>
    </location>
</feature>
<dbReference type="EMBL" id="CAJVRL010000050">
    <property type="protein sequence ID" value="CAG8953468.1"/>
    <property type="molecule type" value="Genomic_DNA"/>
</dbReference>
<keyword evidence="1" id="KW-0812">Transmembrane</keyword>
<reference evidence="2" key="1">
    <citation type="submission" date="2021-07" db="EMBL/GenBank/DDBJ databases">
        <authorList>
            <person name="Durling M."/>
        </authorList>
    </citation>
    <scope>NUCLEOTIDE SEQUENCE</scope>
</reference>
<feature type="transmembrane region" description="Helical" evidence="1">
    <location>
        <begin position="71"/>
        <end position="92"/>
    </location>
</feature>
<dbReference type="OrthoDB" id="10029326at2759"/>
<comment type="caution">
    <text evidence="2">The sequence shown here is derived from an EMBL/GenBank/DDBJ whole genome shotgun (WGS) entry which is preliminary data.</text>
</comment>
<feature type="transmembrane region" description="Helical" evidence="1">
    <location>
        <begin position="255"/>
        <end position="273"/>
    </location>
</feature>
<feature type="transmembrane region" description="Helical" evidence="1">
    <location>
        <begin position="138"/>
        <end position="158"/>
    </location>
</feature>
<organism evidence="2 3">
    <name type="scientific">Hymenoscyphus fraxineus</name>
    <dbReference type="NCBI Taxonomy" id="746836"/>
    <lineage>
        <taxon>Eukaryota</taxon>
        <taxon>Fungi</taxon>
        <taxon>Dikarya</taxon>
        <taxon>Ascomycota</taxon>
        <taxon>Pezizomycotina</taxon>
        <taxon>Leotiomycetes</taxon>
        <taxon>Helotiales</taxon>
        <taxon>Helotiaceae</taxon>
        <taxon>Hymenoscyphus</taxon>
    </lineage>
</organism>
<keyword evidence="1" id="KW-0472">Membrane</keyword>
<evidence type="ECO:0000256" key="1">
    <source>
        <dbReference type="SAM" id="Phobius"/>
    </source>
</evidence>
<sequence>MSAKPDPKLPVKESKLIRAIWALPLLLNTYGASQTMGVLVQDLAPTLLAQVKAATIDFGDGTETVGLVKKFFGVAGLDGFLSILVTFFTPLLDGGHDRLGSLQAIAFLGDLIPLQAIMYVEGVRRGNKMTAASLLPTLFGIAYQAKGVGYVLPIYFFLHYIQSPLENYQKPEDRLTRVSAVKTIIPTLALTFILPTYIMLSTPGLANRQWINGLFWQLFPLYGAICQQVLGLFVKDTTEKDRVSNPEADMPYLRLTYGFTAIIAAALNLYVRLASPFPLKDVFFNDISSPSAAATLITGTARFLRYDQIFSFGAGILWILLSFKDLRKAGKTQAGWVKIIGAFAGATLAFGPGSAMVGMWAWREEILVNRKSALKKQ</sequence>